<proteinExistence type="predicted"/>
<dbReference type="Gene3D" id="1.20.1660.10">
    <property type="entry name" value="Hypothetical protein (EF3068)"/>
    <property type="match status" value="1"/>
</dbReference>
<sequence length="217" mass="25755">MEKLDFTFTGNPENAPAMAHYMKDRFVFLGVKSPDRRAQSKPLLQASRQADLATIHTWIKRLYAREQREYQYLALDLAEYNVSRWQFADIVIFKQFVTQKSWWDSVDHWGTVFGKYIQRHPEQKAAIFQLFYQSPNLWERRIALTLQLKEKDAVDTTMLTQAILFDQYTDEFFIQKAIGWALRQYSKFAPDWVMQFLNEYQLSHLAVREASKYLCGG</sequence>
<gene>
    <name evidence="1" type="ORF">FD22_GL001305</name>
</gene>
<dbReference type="CDD" id="cd07064">
    <property type="entry name" value="AlkD_like_1"/>
    <property type="match status" value="1"/>
</dbReference>
<dbReference type="EMBL" id="AZCN01000034">
    <property type="protein sequence ID" value="KRK16271.1"/>
    <property type="molecule type" value="Genomic_DNA"/>
</dbReference>
<reference evidence="1 2" key="1">
    <citation type="journal article" date="2015" name="Genome Announc.">
        <title>Expanding the biotechnology potential of lactobacilli through comparative genomics of 213 strains and associated genera.</title>
        <authorList>
            <person name="Sun Z."/>
            <person name="Harris H.M."/>
            <person name="McCann A."/>
            <person name="Guo C."/>
            <person name="Argimon S."/>
            <person name="Zhang W."/>
            <person name="Yang X."/>
            <person name="Jeffery I.B."/>
            <person name="Cooney J.C."/>
            <person name="Kagawa T.F."/>
            <person name="Liu W."/>
            <person name="Song Y."/>
            <person name="Salvetti E."/>
            <person name="Wrobel A."/>
            <person name="Rasinkangas P."/>
            <person name="Parkhill J."/>
            <person name="Rea M.C."/>
            <person name="O'Sullivan O."/>
            <person name="Ritari J."/>
            <person name="Douillard F.P."/>
            <person name="Paul Ross R."/>
            <person name="Yang R."/>
            <person name="Briner A.E."/>
            <person name="Felis G.E."/>
            <person name="de Vos W.M."/>
            <person name="Barrangou R."/>
            <person name="Klaenhammer T.R."/>
            <person name="Caufield P.W."/>
            <person name="Cui Y."/>
            <person name="Zhang H."/>
            <person name="O'Toole P.W."/>
        </authorList>
    </citation>
    <scope>NUCLEOTIDE SEQUENCE [LARGE SCALE GENOMIC DNA]</scope>
    <source>
        <strain evidence="1 2">DSM 20001</strain>
    </source>
</reference>
<dbReference type="PANTHER" id="PTHR34070:SF1">
    <property type="entry name" value="DNA ALKYLATION REPAIR PROTEIN"/>
    <property type="match status" value="1"/>
</dbReference>
<dbReference type="InterPro" id="IPR016024">
    <property type="entry name" value="ARM-type_fold"/>
</dbReference>
<organism evidence="1 2">
    <name type="scientific">Loigolactobacillus coryniformis subsp. coryniformis KCTC 3167 = DSM 20001</name>
    <dbReference type="NCBI Taxonomy" id="913848"/>
    <lineage>
        <taxon>Bacteria</taxon>
        <taxon>Bacillati</taxon>
        <taxon>Bacillota</taxon>
        <taxon>Bacilli</taxon>
        <taxon>Lactobacillales</taxon>
        <taxon>Lactobacillaceae</taxon>
        <taxon>Loigolactobacillus</taxon>
    </lineage>
</organism>
<dbReference type="GeneID" id="65915658"/>
<evidence type="ECO:0000313" key="1">
    <source>
        <dbReference type="EMBL" id="KRK16271.1"/>
    </source>
</evidence>
<dbReference type="InterPro" id="IPR014825">
    <property type="entry name" value="DNA_alkylation"/>
</dbReference>
<dbReference type="PATRIC" id="fig|913848.6.peg.1343"/>
<dbReference type="AlphaFoldDB" id="A0A0R1F378"/>
<accession>A0A0R1F378</accession>
<dbReference type="Gene3D" id="1.25.40.290">
    <property type="entry name" value="ARM repeat domains"/>
    <property type="match status" value="1"/>
</dbReference>
<dbReference type="RefSeq" id="WP_010010490.1">
    <property type="nucleotide sequence ID" value="NZ_AZCN01000034.1"/>
</dbReference>
<evidence type="ECO:0000313" key="2">
    <source>
        <dbReference type="Proteomes" id="UP000051181"/>
    </source>
</evidence>
<dbReference type="SUPFAM" id="SSF48371">
    <property type="entry name" value="ARM repeat"/>
    <property type="match status" value="1"/>
</dbReference>
<dbReference type="PANTHER" id="PTHR34070">
    <property type="entry name" value="ARMADILLO-TYPE FOLD"/>
    <property type="match status" value="1"/>
</dbReference>
<protein>
    <submittedName>
        <fullName evidence="1">DNA alkylation repair enzyme</fullName>
    </submittedName>
</protein>
<name>A0A0R1F378_9LACO</name>
<dbReference type="eggNOG" id="COG4912">
    <property type="taxonomic scope" value="Bacteria"/>
</dbReference>
<comment type="caution">
    <text evidence="1">The sequence shown here is derived from an EMBL/GenBank/DDBJ whole genome shotgun (WGS) entry which is preliminary data.</text>
</comment>
<dbReference type="Proteomes" id="UP000051181">
    <property type="component" value="Unassembled WGS sequence"/>
</dbReference>
<dbReference type="Pfam" id="PF08713">
    <property type="entry name" value="DNA_alkylation"/>
    <property type="match status" value="1"/>
</dbReference>